<gene>
    <name evidence="1" type="ORF">FQP90_13700</name>
</gene>
<organism evidence="1 2">
    <name type="scientific">Paenarthrobacter nitroguajacolicus</name>
    <name type="common">Arthrobacter nitroguajacolicus</name>
    <dbReference type="NCBI Taxonomy" id="211146"/>
    <lineage>
        <taxon>Bacteria</taxon>
        <taxon>Bacillati</taxon>
        <taxon>Actinomycetota</taxon>
        <taxon>Actinomycetes</taxon>
        <taxon>Micrococcales</taxon>
        <taxon>Micrococcaceae</taxon>
        <taxon>Paenarthrobacter</taxon>
    </lineage>
</organism>
<comment type="caution">
    <text evidence="1">The sequence shown here is derived from an EMBL/GenBank/DDBJ whole genome shotgun (WGS) entry which is preliminary data.</text>
</comment>
<dbReference type="RefSeq" id="WP_144651389.1">
    <property type="nucleotide sequence ID" value="NZ_VNFK01000010.1"/>
</dbReference>
<evidence type="ECO:0000313" key="2">
    <source>
        <dbReference type="Proteomes" id="UP000316500"/>
    </source>
</evidence>
<dbReference type="AlphaFoldDB" id="A0A558GXH8"/>
<evidence type="ECO:0000313" key="1">
    <source>
        <dbReference type="EMBL" id="TVU61590.1"/>
    </source>
</evidence>
<proteinExistence type="predicted"/>
<name>A0A558GXH8_PAENT</name>
<protein>
    <submittedName>
        <fullName evidence="1">Uncharacterized protein</fullName>
    </submittedName>
</protein>
<accession>A0A558GXH8</accession>
<sequence>MSQERIVAAAKAIAKQDRTELNTYRDQAEAALTAADAVMFSDEAIERAARAMLDAMYDDKTLRVDDGDRGIIRDVVAALKGEQ</sequence>
<dbReference type="EMBL" id="VNFK01000010">
    <property type="protein sequence ID" value="TVU61590.1"/>
    <property type="molecule type" value="Genomic_DNA"/>
</dbReference>
<reference evidence="1 2" key="1">
    <citation type="submission" date="2019-07" db="EMBL/GenBank/DDBJ databases">
        <title>Diversity of Bacteria from Kongsfjorden, Arctic.</title>
        <authorList>
            <person name="Yu Y."/>
        </authorList>
    </citation>
    <scope>NUCLEOTIDE SEQUENCE [LARGE SCALE GENOMIC DNA]</scope>
    <source>
        <strain evidence="1 2">SM1928</strain>
    </source>
</reference>
<dbReference type="Proteomes" id="UP000316500">
    <property type="component" value="Unassembled WGS sequence"/>
</dbReference>